<feature type="compositionally biased region" description="Low complexity" evidence="1">
    <location>
        <begin position="755"/>
        <end position="771"/>
    </location>
</feature>
<feature type="region of interest" description="Disordered" evidence="1">
    <location>
        <begin position="518"/>
        <end position="615"/>
    </location>
</feature>
<evidence type="ECO:0000256" key="1">
    <source>
        <dbReference type="SAM" id="MobiDB-lite"/>
    </source>
</evidence>
<name>A0A1Q9CP39_SYMMI</name>
<reference evidence="2 3" key="1">
    <citation type="submission" date="2016-02" db="EMBL/GenBank/DDBJ databases">
        <title>Genome analysis of coral dinoflagellate symbionts highlights evolutionary adaptations to a symbiotic lifestyle.</title>
        <authorList>
            <person name="Aranda M."/>
            <person name="Li Y."/>
            <person name="Liew Y.J."/>
            <person name="Baumgarten S."/>
            <person name="Simakov O."/>
            <person name="Wilson M."/>
            <person name="Piel J."/>
            <person name="Ashoor H."/>
            <person name="Bougouffa S."/>
            <person name="Bajic V.B."/>
            <person name="Ryu T."/>
            <person name="Ravasi T."/>
            <person name="Bayer T."/>
            <person name="Micklem G."/>
            <person name="Kim H."/>
            <person name="Bhak J."/>
            <person name="Lajeunesse T.C."/>
            <person name="Voolstra C.R."/>
        </authorList>
    </citation>
    <scope>NUCLEOTIDE SEQUENCE [LARGE SCALE GENOMIC DNA]</scope>
    <source>
        <strain evidence="2 3">CCMP2467</strain>
    </source>
</reference>
<feature type="compositionally biased region" description="Basic and acidic residues" evidence="1">
    <location>
        <begin position="298"/>
        <end position="312"/>
    </location>
</feature>
<sequence>MYILFVLPNSTPTLTAITLCPLQARYEQKDLLHNEDCVTQNVLEEHFSTGPPTINGGVAVDLVLPVCLILMDWKIVDFWQEVLVFICKPGKIANPLGLASMENVHLEDLGEQMLHLQQLFPKVPGSLDTLRQRIATCQSQLAYFQSEVERLRISYWLLGDRGSISEIAMAQRVRRKTAARPESAKEILSIYGLNRADAEEEMIDPDVPADQAGDVDDFGVIHDSQSEIEISSEAEEPAAAKTSGRAKKAYIDPAVGCYIRLQADGQEVRGELSEGAEGVCVVRFPSEMPFQSEESPVSEEHGSDSGREKDLELEAAGPKTSASSDALLFQGYDITGMPTEAHPSADASGKRSYTVPLPDGIAIDVLVRKRAFWIKKPVECRSQFSWSQYDNLADAWSLAAAAAAFPVDLQVEEESEPGQDPEVQVVSATEGGGPRIEEIPSSDEEANAFIFGLEKLKKKQVRTYLEYEDARHAWESASQEKKAEATLRTAIKLEKEHSYGSPKAAAAAQVGLEEGQKWQSLRAKRSGEEPAMEVPDSSGAPEQADTEQSAPANDQGWDAWDDGGYGRGWKSSGHGWKSGGRKNQQSSSSWQRDPDHGPSRDATQKYNDYEEEEDRRAQAYWGTNQWQRDYAAPEDQQAFKKSKGKKRQLWLASQIETLKKQGRWVWEAEAKQIAAKERGREGSEGNPVPAVDAAADEAPDPGLDSMESFRSMVSAADTIEHVDSAFKRLKSAEAESAAQALIRSIEEQNRGPQNKLAKAMAAKSKAQQQAKVKTEKATPKRSTHHDKEIDPGEGPAIFKLEGIDETGLDEDVKKELLEELLIEAEKRYNYERSTKIHPKFDVLSKYFYVHSAGHVARQGTKAEESLGSQCAGMKNLQLKDKGFLDIMLGKNSGSSSSKDPALQPSESFARAKELVKKIVAEKKKLTQSNEDDVDQAITGLEDFLSVLRQHEAENVPADVTSDCTDLVATFHSVVDQAASHDKGSKALLKKVHGLME</sequence>
<proteinExistence type="predicted"/>
<organism evidence="2 3">
    <name type="scientific">Symbiodinium microadriaticum</name>
    <name type="common">Dinoflagellate</name>
    <name type="synonym">Zooxanthella microadriatica</name>
    <dbReference type="NCBI Taxonomy" id="2951"/>
    <lineage>
        <taxon>Eukaryota</taxon>
        <taxon>Sar</taxon>
        <taxon>Alveolata</taxon>
        <taxon>Dinophyceae</taxon>
        <taxon>Suessiales</taxon>
        <taxon>Symbiodiniaceae</taxon>
        <taxon>Symbiodinium</taxon>
    </lineage>
</organism>
<gene>
    <name evidence="2" type="ORF">AK812_SmicGene34409</name>
</gene>
<dbReference type="EMBL" id="LSRX01001023">
    <property type="protein sequence ID" value="OLP84691.1"/>
    <property type="molecule type" value="Genomic_DNA"/>
</dbReference>
<dbReference type="OrthoDB" id="437475at2759"/>
<dbReference type="Proteomes" id="UP000186817">
    <property type="component" value="Unassembled WGS sequence"/>
</dbReference>
<evidence type="ECO:0000313" key="2">
    <source>
        <dbReference type="EMBL" id="OLP84691.1"/>
    </source>
</evidence>
<feature type="region of interest" description="Disordered" evidence="1">
    <location>
        <begin position="744"/>
        <end position="795"/>
    </location>
</feature>
<dbReference type="AlphaFoldDB" id="A0A1Q9CP39"/>
<comment type="caution">
    <text evidence="2">The sequence shown here is derived from an EMBL/GenBank/DDBJ whole genome shotgun (WGS) entry which is preliminary data.</text>
</comment>
<feature type="compositionally biased region" description="Basic and acidic residues" evidence="1">
    <location>
        <begin position="592"/>
        <end position="603"/>
    </location>
</feature>
<protein>
    <submittedName>
        <fullName evidence="2">Uncharacterized protein</fullName>
    </submittedName>
</protein>
<accession>A0A1Q9CP39</accession>
<feature type="region of interest" description="Disordered" evidence="1">
    <location>
        <begin position="289"/>
        <end position="321"/>
    </location>
</feature>
<keyword evidence="3" id="KW-1185">Reference proteome</keyword>
<feature type="region of interest" description="Disordered" evidence="1">
    <location>
        <begin position="676"/>
        <end position="706"/>
    </location>
</feature>
<evidence type="ECO:0000313" key="3">
    <source>
        <dbReference type="Proteomes" id="UP000186817"/>
    </source>
</evidence>